<dbReference type="PANTHER" id="PTHR43053">
    <property type="entry name" value="GLYCOSIDASE FAMILY 31"/>
    <property type="match status" value="1"/>
</dbReference>
<gene>
    <name evidence="3" type="ORF">Rai3103_13935</name>
</gene>
<dbReference type="RefSeq" id="WP_153573086.1">
    <property type="nucleotide sequence ID" value="NZ_CP045725.1"/>
</dbReference>
<dbReference type="AlphaFoldDB" id="A0A5Q2FFJ4"/>
<organism evidence="3 4">
    <name type="scientific">Raineyella fluvialis</name>
    <dbReference type="NCBI Taxonomy" id="2662261"/>
    <lineage>
        <taxon>Bacteria</taxon>
        <taxon>Bacillati</taxon>
        <taxon>Actinomycetota</taxon>
        <taxon>Actinomycetes</taxon>
        <taxon>Propionibacteriales</taxon>
        <taxon>Propionibacteriaceae</taxon>
        <taxon>Raineyella</taxon>
    </lineage>
</organism>
<evidence type="ECO:0000313" key="4">
    <source>
        <dbReference type="Proteomes" id="UP000386847"/>
    </source>
</evidence>
<dbReference type="PANTHER" id="PTHR43053:SF3">
    <property type="entry name" value="ALPHA-GALACTOSIDASE C-RELATED"/>
    <property type="match status" value="1"/>
</dbReference>
<evidence type="ECO:0000313" key="3">
    <source>
        <dbReference type="EMBL" id="QGF24557.1"/>
    </source>
</evidence>
<evidence type="ECO:0008006" key="5">
    <source>
        <dbReference type="Google" id="ProtNLM"/>
    </source>
</evidence>
<dbReference type="InterPro" id="IPR017853">
    <property type="entry name" value="GH"/>
</dbReference>
<dbReference type="EMBL" id="CP045725">
    <property type="protein sequence ID" value="QGF24557.1"/>
    <property type="molecule type" value="Genomic_DNA"/>
</dbReference>
<keyword evidence="4" id="KW-1185">Reference proteome</keyword>
<sequence>MSAGEVMSVFNAEGVAVHVLAGLVNGVVDDRVRLVPEPAPTGRYRLVADVDPAACDAFGVRLLVEGAARWLQLGYHSWDTSQYLPIETGGTGYALTQLASGGGFLQLGFVRHDRLQHRFTLRESAGQRVLDVEALWDRRRPADGSSPPASEELRVQWGARADDLLRDWAQQVAVGGPRPRRGPPITGWSSWYNLYAAISADTLRAELADLRDTDRREGWGLSVVQIDDGFTPEMGDWLTTKPQFPDGMKPLLNEIRASGYVPGLWIAPFLIGNRSELYATHPDWAVGDRETGRPYVCMRFYGEFRWHKRSEEYYLLDTTHPEAMAYLRRVFRTWRHEWGCGYFKTDFLYHAVEAGPERMIRHRSNLSRAEIIVAACRAIRDEIGPEATWVACGAPFWMLVGLVDAVRIGRDAGVSWPDGMFAALSTRGFANGILWQADPDALLLRERFHALAPEEQQTIATAQAMVGGVTMTSDSVGELSQERRSLFAAALDLTPGTCRYPILGTGDPAFVQWRPDANLLHLVNPTADPLLTRIPLSSLGLSEPPTIRRASLTGADSPLPETVVQQDASIVAELAPRSGVLLRVLRGSGLAQ</sequence>
<keyword evidence="1" id="KW-0378">Hydrolase</keyword>
<dbReference type="InterPro" id="IPR002252">
    <property type="entry name" value="Glyco_hydro_36"/>
</dbReference>
<dbReference type="Pfam" id="PF02065">
    <property type="entry name" value="Melibiase"/>
    <property type="match status" value="1"/>
</dbReference>
<dbReference type="GO" id="GO:0016052">
    <property type="term" value="P:carbohydrate catabolic process"/>
    <property type="evidence" value="ECO:0007669"/>
    <property type="project" value="InterPro"/>
</dbReference>
<evidence type="ECO:0000256" key="1">
    <source>
        <dbReference type="ARBA" id="ARBA00022801"/>
    </source>
</evidence>
<dbReference type="KEGG" id="rain:Rai3103_13935"/>
<proteinExistence type="predicted"/>
<name>A0A5Q2FFJ4_9ACTN</name>
<accession>A0A5Q2FFJ4</accession>
<dbReference type="InterPro" id="IPR050985">
    <property type="entry name" value="Alpha-glycosidase_related"/>
</dbReference>
<reference evidence="3 4" key="1">
    <citation type="submission" date="2019-10" db="EMBL/GenBank/DDBJ databases">
        <title>Genomic analysis of Raineyella sp. CBA3103.</title>
        <authorList>
            <person name="Roh S.W."/>
        </authorList>
    </citation>
    <scope>NUCLEOTIDE SEQUENCE [LARGE SCALE GENOMIC DNA]</scope>
    <source>
        <strain evidence="3 4">CBA3103</strain>
    </source>
</reference>
<dbReference type="InterPro" id="IPR013785">
    <property type="entry name" value="Aldolase_TIM"/>
</dbReference>
<dbReference type="Gene3D" id="3.20.20.70">
    <property type="entry name" value="Aldolase class I"/>
    <property type="match status" value="1"/>
</dbReference>
<dbReference type="Proteomes" id="UP000386847">
    <property type="component" value="Chromosome"/>
</dbReference>
<protein>
    <recommendedName>
        <fullName evidence="5">Alpha-galactosidase</fullName>
    </recommendedName>
</protein>
<dbReference type="SUPFAM" id="SSF51445">
    <property type="entry name" value="(Trans)glycosidases"/>
    <property type="match status" value="1"/>
</dbReference>
<dbReference type="GO" id="GO:0004557">
    <property type="term" value="F:alpha-galactosidase activity"/>
    <property type="evidence" value="ECO:0007669"/>
    <property type="project" value="InterPro"/>
</dbReference>
<evidence type="ECO:0000256" key="2">
    <source>
        <dbReference type="ARBA" id="ARBA00023295"/>
    </source>
</evidence>
<dbReference type="CDD" id="cd14791">
    <property type="entry name" value="GH36"/>
    <property type="match status" value="1"/>
</dbReference>
<keyword evidence="2" id="KW-0326">Glycosidase</keyword>